<dbReference type="OrthoDB" id="3924768at2759"/>
<accession>A0A9P4V6F4</accession>
<dbReference type="Proteomes" id="UP000799444">
    <property type="component" value="Unassembled WGS sequence"/>
</dbReference>
<dbReference type="EMBL" id="ML996103">
    <property type="protein sequence ID" value="KAF2739769.1"/>
    <property type="molecule type" value="Genomic_DNA"/>
</dbReference>
<name>A0A9P4V6F4_9PLEO</name>
<comment type="caution">
    <text evidence="2">The sequence shown here is derived from an EMBL/GenBank/DDBJ whole genome shotgun (WGS) entry which is preliminary data.</text>
</comment>
<proteinExistence type="predicted"/>
<evidence type="ECO:0000313" key="2">
    <source>
        <dbReference type="EMBL" id="KAF2739769.1"/>
    </source>
</evidence>
<dbReference type="AlphaFoldDB" id="A0A9P4V6F4"/>
<keyword evidence="3" id="KW-1185">Reference proteome</keyword>
<evidence type="ECO:0000256" key="1">
    <source>
        <dbReference type="SAM" id="MobiDB-lite"/>
    </source>
</evidence>
<protein>
    <submittedName>
        <fullName evidence="2">Uncharacterized protein</fullName>
    </submittedName>
</protein>
<feature type="region of interest" description="Disordered" evidence="1">
    <location>
        <begin position="86"/>
        <end position="114"/>
    </location>
</feature>
<reference evidence="2" key="1">
    <citation type="journal article" date="2020" name="Stud. Mycol.">
        <title>101 Dothideomycetes genomes: a test case for predicting lifestyles and emergence of pathogens.</title>
        <authorList>
            <person name="Haridas S."/>
            <person name="Albert R."/>
            <person name="Binder M."/>
            <person name="Bloem J."/>
            <person name="Labutti K."/>
            <person name="Salamov A."/>
            <person name="Andreopoulos B."/>
            <person name="Baker S."/>
            <person name="Barry K."/>
            <person name="Bills G."/>
            <person name="Bluhm B."/>
            <person name="Cannon C."/>
            <person name="Castanera R."/>
            <person name="Culley D."/>
            <person name="Daum C."/>
            <person name="Ezra D."/>
            <person name="Gonzalez J."/>
            <person name="Henrissat B."/>
            <person name="Kuo A."/>
            <person name="Liang C."/>
            <person name="Lipzen A."/>
            <person name="Lutzoni F."/>
            <person name="Magnuson J."/>
            <person name="Mondo S."/>
            <person name="Nolan M."/>
            <person name="Ohm R."/>
            <person name="Pangilinan J."/>
            <person name="Park H.-J."/>
            <person name="Ramirez L."/>
            <person name="Alfaro M."/>
            <person name="Sun H."/>
            <person name="Tritt A."/>
            <person name="Yoshinaga Y."/>
            <person name="Zwiers L.-H."/>
            <person name="Turgeon B."/>
            <person name="Goodwin S."/>
            <person name="Spatafora J."/>
            <person name="Crous P."/>
            <person name="Grigoriev I."/>
        </authorList>
    </citation>
    <scope>NUCLEOTIDE SEQUENCE</scope>
    <source>
        <strain evidence="2">CBS 125425</strain>
    </source>
</reference>
<gene>
    <name evidence="2" type="ORF">EJ04DRAFT_519409</name>
</gene>
<evidence type="ECO:0000313" key="3">
    <source>
        <dbReference type="Proteomes" id="UP000799444"/>
    </source>
</evidence>
<organism evidence="2 3">
    <name type="scientific">Polyplosphaeria fusca</name>
    <dbReference type="NCBI Taxonomy" id="682080"/>
    <lineage>
        <taxon>Eukaryota</taxon>
        <taxon>Fungi</taxon>
        <taxon>Dikarya</taxon>
        <taxon>Ascomycota</taxon>
        <taxon>Pezizomycotina</taxon>
        <taxon>Dothideomycetes</taxon>
        <taxon>Pleosporomycetidae</taxon>
        <taxon>Pleosporales</taxon>
        <taxon>Tetraplosphaeriaceae</taxon>
        <taxon>Polyplosphaeria</taxon>
    </lineage>
</organism>
<sequence>MAATAANDLSTVDRRMDKARVGRSPNQSLDDLKAIRRLSTTVDNLREDEMQSTYHVYHSRDNHQCVSASIDPSKERWCGPTIKEDRAERKTRRIQRKQREDSLVPVNTTDSDDSSDSYYLHTPYLAFHDPPRVLFIGSTKYCEPAVLIHNSTFWHTWKLQLGPSIATPGLLDPRGVVSWRHNGGDSQALKADDTKLKGYKVRTWRLWGETGKSFVHGVKAARNTGHGPDPDILEDEIAASRTAAKADEVVYLKWVSPFSKDTRKYHFRFHGIDFYWKGTGTVKESRTCGWFVHFNHLKLVACLPQESKTGPTVEVCLGKYQSSVAVQKSGKLVIFDAAIARFMAENIPSAFSHSHSDEKGGHDDEVAKVTAVKRTLLHQVIVATAMCMVIGEQQKRETLRHAIALAGGEGANAGG</sequence>